<dbReference type="SMART" id="SM00409">
    <property type="entry name" value="IG"/>
    <property type="match status" value="3"/>
</dbReference>
<feature type="domain" description="Ig-like" evidence="5">
    <location>
        <begin position="1"/>
        <end position="64"/>
    </location>
</feature>
<feature type="domain" description="Ig-like" evidence="5">
    <location>
        <begin position="170"/>
        <end position="256"/>
    </location>
</feature>
<dbReference type="EMBL" id="OV651814">
    <property type="protein sequence ID" value="CAH1106367.1"/>
    <property type="molecule type" value="Genomic_DNA"/>
</dbReference>
<dbReference type="SMART" id="SM00408">
    <property type="entry name" value="IGc2"/>
    <property type="match status" value="3"/>
</dbReference>
<keyword evidence="3" id="KW-1015">Disulfide bond</keyword>
<dbReference type="PANTHER" id="PTHR23278">
    <property type="entry name" value="SIDESTEP PROTEIN"/>
    <property type="match status" value="1"/>
</dbReference>
<dbReference type="InterPro" id="IPR003598">
    <property type="entry name" value="Ig_sub2"/>
</dbReference>
<name>A0A9P0CXB0_9CUCU</name>
<comment type="subcellular location">
    <subcellularLocation>
        <location evidence="1">Membrane</location>
        <topology evidence="1">Single-pass membrane protein</topology>
    </subcellularLocation>
</comment>
<dbReference type="PANTHER" id="PTHR23278:SF26">
    <property type="entry name" value="SIDESTEP III, ISOFORM O"/>
    <property type="match status" value="1"/>
</dbReference>
<evidence type="ECO:0000259" key="5">
    <source>
        <dbReference type="PROSITE" id="PS50835"/>
    </source>
</evidence>
<dbReference type="InterPro" id="IPR007110">
    <property type="entry name" value="Ig-like_dom"/>
</dbReference>
<evidence type="ECO:0000256" key="1">
    <source>
        <dbReference type="ARBA" id="ARBA00004167"/>
    </source>
</evidence>
<feature type="domain" description="Ig-like" evidence="5">
    <location>
        <begin position="258"/>
        <end position="355"/>
    </location>
</feature>
<dbReference type="InterPro" id="IPR013783">
    <property type="entry name" value="Ig-like_fold"/>
</dbReference>
<keyword evidence="4" id="KW-1133">Transmembrane helix</keyword>
<organism evidence="6 7">
    <name type="scientific">Psylliodes chrysocephalus</name>
    <dbReference type="NCBI Taxonomy" id="3402493"/>
    <lineage>
        <taxon>Eukaryota</taxon>
        <taxon>Metazoa</taxon>
        <taxon>Ecdysozoa</taxon>
        <taxon>Arthropoda</taxon>
        <taxon>Hexapoda</taxon>
        <taxon>Insecta</taxon>
        <taxon>Pterygota</taxon>
        <taxon>Neoptera</taxon>
        <taxon>Endopterygota</taxon>
        <taxon>Coleoptera</taxon>
        <taxon>Polyphaga</taxon>
        <taxon>Cucujiformia</taxon>
        <taxon>Chrysomeloidea</taxon>
        <taxon>Chrysomelidae</taxon>
        <taxon>Galerucinae</taxon>
        <taxon>Alticini</taxon>
        <taxon>Psylliodes</taxon>
    </lineage>
</organism>
<dbReference type="PROSITE" id="PS50835">
    <property type="entry name" value="IG_LIKE"/>
    <property type="match status" value="4"/>
</dbReference>
<dbReference type="OrthoDB" id="10055806at2759"/>
<keyword evidence="7" id="KW-1185">Reference proteome</keyword>
<evidence type="ECO:0000256" key="4">
    <source>
        <dbReference type="SAM" id="Phobius"/>
    </source>
</evidence>
<gene>
    <name evidence="6" type="ORF">PSYICH_LOCUS6752</name>
</gene>
<dbReference type="AlphaFoldDB" id="A0A9P0CXB0"/>
<dbReference type="GO" id="GO:0016020">
    <property type="term" value="C:membrane"/>
    <property type="evidence" value="ECO:0007669"/>
    <property type="project" value="UniProtKB-SubCell"/>
</dbReference>
<evidence type="ECO:0000256" key="3">
    <source>
        <dbReference type="ARBA" id="ARBA00023157"/>
    </source>
</evidence>
<keyword evidence="4" id="KW-0812">Transmembrane</keyword>
<keyword evidence="2 4" id="KW-0472">Membrane</keyword>
<dbReference type="CDD" id="cd00096">
    <property type="entry name" value="Ig"/>
    <property type="match status" value="1"/>
</dbReference>
<evidence type="ECO:0000313" key="7">
    <source>
        <dbReference type="Proteomes" id="UP001153636"/>
    </source>
</evidence>
<protein>
    <recommendedName>
        <fullName evidence="5">Ig-like domain-containing protein</fullName>
    </recommendedName>
</protein>
<sequence length="646" mass="71556">GRPAPTVSWFMNERLIEGHVEEIGNHMMVNKLKIAGVTRDHLNSTYKCQASNTKLMMPSEKTVRLELLLRPLSVEIINKPRQLIANEEISVQCEVEGSRPRALVSWSRDNRPFRRGKVISQENETSVITTLTFVPVPEDDNSIFKCVGENPKLNGVGLEDSFKFNVVYPPQVVLHLGNTLNPEDIKEGDDVYFECSIKANPKEHRILWYHEGNIVNQNMSSGIIISTHSLVLQKVARWQSGSYTCLAANPRGETISDPVNLRVRFAPVCSKDTDITIIGASLDEMIKVRCQVSADPTDVDFLWQFNNSGESFDVSPARFATSSGNVSELMYTPASQRDYGTLTCLGTNSIGKQVEPCVFQVVPASKPSSLTNCTLRTINNQTSETIEVECRAGYDGGLPQRFVLEAYDTHNMRLRLNQSIVDTDIPIFRLELGELLPSPASIRIILYAENAKGKSEKVVMDDILLNDAEKRTDGNNNVSLVPLAAILTGSLLTLGLAVLLIVVIAVRRKRTCDGEMHCPHHINIDASKQKVKSRQSSLLEINTGDSRYVLAYTLKPASDCTPATQFTTMSSSPDILNTPRGAETTLGPVGRPDYLYTSFDSANRHQIPTSTGDSLSRRLRDGTYTNFTTRRDHIIADSIPGPESCV</sequence>
<dbReference type="Proteomes" id="UP001153636">
    <property type="component" value="Chromosome 2"/>
</dbReference>
<feature type="transmembrane region" description="Helical" evidence="4">
    <location>
        <begin position="480"/>
        <end position="506"/>
    </location>
</feature>
<feature type="non-terminal residue" evidence="6">
    <location>
        <position position="1"/>
    </location>
</feature>
<dbReference type="Pfam" id="PF08205">
    <property type="entry name" value="C2-set_2"/>
    <property type="match status" value="1"/>
</dbReference>
<reference evidence="6" key="1">
    <citation type="submission" date="2022-01" db="EMBL/GenBank/DDBJ databases">
        <authorList>
            <person name="King R."/>
        </authorList>
    </citation>
    <scope>NUCLEOTIDE SEQUENCE</scope>
</reference>
<accession>A0A9P0CXB0</accession>
<dbReference type="Gene3D" id="2.60.40.10">
    <property type="entry name" value="Immunoglobulins"/>
    <property type="match status" value="4"/>
</dbReference>
<evidence type="ECO:0000313" key="6">
    <source>
        <dbReference type="EMBL" id="CAH1106367.1"/>
    </source>
</evidence>
<proteinExistence type="predicted"/>
<dbReference type="InterPro" id="IPR003599">
    <property type="entry name" value="Ig_sub"/>
</dbReference>
<feature type="domain" description="Ig-like" evidence="5">
    <location>
        <begin position="71"/>
        <end position="165"/>
    </location>
</feature>
<dbReference type="SUPFAM" id="SSF48726">
    <property type="entry name" value="Immunoglobulin"/>
    <property type="match status" value="4"/>
</dbReference>
<dbReference type="InterPro" id="IPR013162">
    <property type="entry name" value="CD80_C2-set"/>
</dbReference>
<dbReference type="Pfam" id="PF13895">
    <property type="entry name" value="Ig_2"/>
    <property type="match status" value="1"/>
</dbReference>
<evidence type="ECO:0000256" key="2">
    <source>
        <dbReference type="ARBA" id="ARBA00023136"/>
    </source>
</evidence>
<dbReference type="InterPro" id="IPR036179">
    <property type="entry name" value="Ig-like_dom_sf"/>
</dbReference>